<gene>
    <name evidence="2" type="ORF">ACFFX0_11725</name>
</gene>
<name>A0ABV5G019_9MICC</name>
<comment type="caution">
    <text evidence="2">The sequence shown here is derived from an EMBL/GenBank/DDBJ whole genome shotgun (WGS) entry which is preliminary data.</text>
</comment>
<reference evidence="2 3" key="1">
    <citation type="submission" date="2024-09" db="EMBL/GenBank/DDBJ databases">
        <authorList>
            <person name="Sun Q."/>
            <person name="Mori K."/>
        </authorList>
    </citation>
    <scope>NUCLEOTIDE SEQUENCE [LARGE SCALE GENOMIC DNA]</scope>
    <source>
        <strain evidence="2 3">CCM 7609</strain>
    </source>
</reference>
<evidence type="ECO:0000313" key="3">
    <source>
        <dbReference type="Proteomes" id="UP001589575"/>
    </source>
</evidence>
<sequence length="70" mass="7592">MKPPCTTRPMPPSRPWRRATARTVSAGMPARPGSCATQACRDSGRPWRVSTSTSPRVACRVLTKPSGVIR</sequence>
<evidence type="ECO:0000313" key="2">
    <source>
        <dbReference type="EMBL" id="MFB9071833.1"/>
    </source>
</evidence>
<organism evidence="2 3">
    <name type="scientific">Citricoccus parietis</name>
    <dbReference type="NCBI Taxonomy" id="592307"/>
    <lineage>
        <taxon>Bacteria</taxon>
        <taxon>Bacillati</taxon>
        <taxon>Actinomycetota</taxon>
        <taxon>Actinomycetes</taxon>
        <taxon>Micrococcales</taxon>
        <taxon>Micrococcaceae</taxon>
        <taxon>Citricoccus</taxon>
    </lineage>
</organism>
<evidence type="ECO:0000256" key="1">
    <source>
        <dbReference type="SAM" id="MobiDB-lite"/>
    </source>
</evidence>
<protein>
    <submittedName>
        <fullName evidence="2">Uncharacterized protein</fullName>
    </submittedName>
</protein>
<proteinExistence type="predicted"/>
<feature type="region of interest" description="Disordered" evidence="1">
    <location>
        <begin position="24"/>
        <end position="51"/>
    </location>
</feature>
<dbReference type="Proteomes" id="UP001589575">
    <property type="component" value="Unassembled WGS sequence"/>
</dbReference>
<accession>A0ABV5G019</accession>
<keyword evidence="3" id="KW-1185">Reference proteome</keyword>
<dbReference type="EMBL" id="JBHMFI010000001">
    <property type="protein sequence ID" value="MFB9071833.1"/>
    <property type="molecule type" value="Genomic_DNA"/>
</dbReference>